<feature type="compositionally biased region" description="Low complexity" evidence="1">
    <location>
        <begin position="19"/>
        <end position="39"/>
    </location>
</feature>
<name>K6WAI3_9MICO</name>
<accession>K6WAI3</accession>
<gene>
    <name evidence="2" type="ORF">AUCHE_17_00640</name>
</gene>
<evidence type="ECO:0000313" key="2">
    <source>
        <dbReference type="EMBL" id="GAB78852.1"/>
    </source>
</evidence>
<dbReference type="Proteomes" id="UP000008495">
    <property type="component" value="Unassembled WGS sequence"/>
</dbReference>
<proteinExistence type="predicted"/>
<protein>
    <submittedName>
        <fullName evidence="2">Uncharacterized protein</fullName>
    </submittedName>
</protein>
<evidence type="ECO:0000313" key="3">
    <source>
        <dbReference type="Proteomes" id="UP000008495"/>
    </source>
</evidence>
<dbReference type="AlphaFoldDB" id="K6WAI3"/>
<dbReference type="EMBL" id="BAGZ01000017">
    <property type="protein sequence ID" value="GAB78852.1"/>
    <property type="molecule type" value="Genomic_DNA"/>
</dbReference>
<reference evidence="2 3" key="1">
    <citation type="submission" date="2012-08" db="EMBL/GenBank/DDBJ databases">
        <title>Whole genome shotgun sequence of Austwickia chelonae NBRC 105200.</title>
        <authorList>
            <person name="Yoshida I."/>
            <person name="Hosoyama A."/>
            <person name="Tsuchikane K."/>
            <person name="Katsumata H."/>
            <person name="Ando Y."/>
            <person name="Ohji S."/>
            <person name="Hamada M."/>
            <person name="Tamura T."/>
            <person name="Yamazoe A."/>
            <person name="Yamazaki S."/>
            <person name="Fujita N."/>
        </authorList>
    </citation>
    <scope>NUCLEOTIDE SEQUENCE [LARGE SCALE GENOMIC DNA]</scope>
    <source>
        <strain evidence="2 3">NBRC 105200</strain>
    </source>
</reference>
<organism evidence="2 3">
    <name type="scientific">Austwickia chelonae NBRC 105200</name>
    <dbReference type="NCBI Taxonomy" id="1184607"/>
    <lineage>
        <taxon>Bacteria</taxon>
        <taxon>Bacillati</taxon>
        <taxon>Actinomycetota</taxon>
        <taxon>Actinomycetes</taxon>
        <taxon>Micrococcales</taxon>
        <taxon>Dermatophilaceae</taxon>
        <taxon>Austwickia</taxon>
    </lineage>
</organism>
<dbReference type="RefSeq" id="WP_006503609.1">
    <property type="nucleotide sequence ID" value="NZ_BAGZ01000017.1"/>
</dbReference>
<feature type="compositionally biased region" description="Polar residues" evidence="1">
    <location>
        <begin position="1"/>
        <end position="17"/>
    </location>
</feature>
<sequence>MYNLVQGTAGTSRNTLDIPTPDTTGTTHPPRHPTPTAGTHLHHRPGHPTIHG</sequence>
<feature type="region of interest" description="Disordered" evidence="1">
    <location>
        <begin position="1"/>
        <end position="52"/>
    </location>
</feature>
<keyword evidence="3" id="KW-1185">Reference proteome</keyword>
<dbReference type="STRING" id="100225.SAMN05421595_0063"/>
<evidence type="ECO:0000256" key="1">
    <source>
        <dbReference type="SAM" id="MobiDB-lite"/>
    </source>
</evidence>
<comment type="caution">
    <text evidence="2">The sequence shown here is derived from an EMBL/GenBank/DDBJ whole genome shotgun (WGS) entry which is preliminary data.</text>
</comment>